<dbReference type="Proteomes" id="UP000299084">
    <property type="component" value="Unassembled WGS sequence"/>
</dbReference>
<comment type="caution">
    <text evidence="1">The sequence shown here is derived from an EMBL/GenBank/DDBJ whole genome shotgun (WGS) entry which is preliminary data.</text>
</comment>
<evidence type="ECO:0000313" key="1">
    <source>
        <dbReference type="EMBL" id="KAB1253811.1"/>
    </source>
</evidence>
<gene>
    <name evidence="1" type="ORF">Cadr_000027047</name>
</gene>
<keyword evidence="2" id="KW-1185">Reference proteome</keyword>
<organism evidence="1 2">
    <name type="scientific">Camelus dromedarius</name>
    <name type="common">Dromedary</name>
    <name type="synonym">Arabian camel</name>
    <dbReference type="NCBI Taxonomy" id="9838"/>
    <lineage>
        <taxon>Eukaryota</taxon>
        <taxon>Metazoa</taxon>
        <taxon>Chordata</taxon>
        <taxon>Craniata</taxon>
        <taxon>Vertebrata</taxon>
        <taxon>Euteleostomi</taxon>
        <taxon>Mammalia</taxon>
        <taxon>Eutheria</taxon>
        <taxon>Laurasiatheria</taxon>
        <taxon>Artiodactyla</taxon>
        <taxon>Tylopoda</taxon>
        <taxon>Camelidae</taxon>
        <taxon>Camelus</taxon>
    </lineage>
</organism>
<dbReference type="EMBL" id="JWIN03000035">
    <property type="protein sequence ID" value="KAB1253811.1"/>
    <property type="molecule type" value="Genomic_DNA"/>
</dbReference>
<evidence type="ECO:0000313" key="2">
    <source>
        <dbReference type="Proteomes" id="UP000299084"/>
    </source>
</evidence>
<accession>A0A5N4C4L8</accession>
<reference evidence="1 2" key="1">
    <citation type="journal article" date="2019" name="Mol. Ecol. Resour.">
        <title>Improving Illumina assemblies with Hi-C and long reads: an example with the North African dromedary.</title>
        <authorList>
            <person name="Elbers J.P."/>
            <person name="Rogers M.F."/>
            <person name="Perelman P.L."/>
            <person name="Proskuryakova A.A."/>
            <person name="Serdyukova N.A."/>
            <person name="Johnson W.E."/>
            <person name="Horin P."/>
            <person name="Corander J."/>
            <person name="Murphy D."/>
            <person name="Burger P.A."/>
        </authorList>
    </citation>
    <scope>NUCLEOTIDE SEQUENCE [LARGE SCALE GENOMIC DNA]</scope>
    <source>
        <strain evidence="1">Drom800</strain>
        <tissue evidence="1">Blood</tissue>
    </source>
</reference>
<protein>
    <submittedName>
        <fullName evidence="1">Uncharacterized protein</fullName>
    </submittedName>
</protein>
<dbReference type="AlphaFoldDB" id="A0A5N4C4L8"/>
<sequence>MTAASDALNHLWALEWEERQLRAGCLGSQSHTHSCEGGYGGVREDA</sequence>
<name>A0A5N4C4L8_CAMDR</name>
<proteinExistence type="predicted"/>